<dbReference type="HOGENOM" id="CLU_1454505_0_0_1"/>
<dbReference type="EMBL" id="GL385397">
    <property type="protein sequence ID" value="EJT76901.1"/>
    <property type="molecule type" value="Genomic_DNA"/>
</dbReference>
<dbReference type="GO" id="GO:0008408">
    <property type="term" value="F:3'-5' exonuclease activity"/>
    <property type="evidence" value="ECO:0007669"/>
    <property type="project" value="InterPro"/>
</dbReference>
<dbReference type="GeneID" id="20347273"/>
<dbReference type="GO" id="GO:0003676">
    <property type="term" value="F:nucleic acid binding"/>
    <property type="evidence" value="ECO:0007669"/>
    <property type="project" value="InterPro"/>
</dbReference>
<dbReference type="Proteomes" id="UP000006039">
    <property type="component" value="Unassembled WGS sequence"/>
</dbReference>
<reference evidence="2" key="2">
    <citation type="submission" date="2010-07" db="EMBL/GenBank/DDBJ databases">
        <authorList>
            <consortium name="The Broad Institute Genome Sequencing Platform"/>
            <consortium name="Broad Institute Genome Sequencing Center for Infectious Disease"/>
            <person name="Ma L.-J."/>
            <person name="Dead R."/>
            <person name="Young S."/>
            <person name="Zeng Q."/>
            <person name="Koehrsen M."/>
            <person name="Alvarado L."/>
            <person name="Berlin A."/>
            <person name="Chapman S.B."/>
            <person name="Chen Z."/>
            <person name="Freedman E."/>
            <person name="Gellesch M."/>
            <person name="Goldberg J."/>
            <person name="Griggs A."/>
            <person name="Gujja S."/>
            <person name="Heilman E.R."/>
            <person name="Heiman D."/>
            <person name="Hepburn T."/>
            <person name="Howarth C."/>
            <person name="Jen D."/>
            <person name="Larson L."/>
            <person name="Mehta T."/>
            <person name="Neiman D."/>
            <person name="Pearson M."/>
            <person name="Roberts A."/>
            <person name="Saif S."/>
            <person name="Shea T."/>
            <person name="Shenoy N."/>
            <person name="Sisk P."/>
            <person name="Stolte C."/>
            <person name="Sykes S."/>
            <person name="Walk T."/>
            <person name="White J."/>
            <person name="Yandava C."/>
            <person name="Haas B."/>
            <person name="Nusbaum C."/>
            <person name="Birren B."/>
        </authorList>
    </citation>
    <scope>NUCLEOTIDE SEQUENCE</scope>
    <source>
        <strain evidence="2">R3-111a-1</strain>
    </source>
</reference>
<dbReference type="STRING" id="644352.J3NZW8"/>
<dbReference type="InterPro" id="IPR002562">
    <property type="entry name" value="3'-5'_exonuclease_dom"/>
</dbReference>
<dbReference type="PANTHER" id="PTHR43040">
    <property type="entry name" value="RIBONUCLEASE D"/>
    <property type="match status" value="1"/>
</dbReference>
<reference evidence="3" key="5">
    <citation type="submission" date="2018-04" db="UniProtKB">
        <authorList>
            <consortium name="EnsemblFungi"/>
        </authorList>
    </citation>
    <scope>IDENTIFICATION</scope>
    <source>
        <strain evidence="3">R3-111a-1</strain>
    </source>
</reference>
<dbReference type="InterPro" id="IPR036397">
    <property type="entry name" value="RNaseH_sf"/>
</dbReference>
<evidence type="ECO:0000313" key="2">
    <source>
        <dbReference type="EMBL" id="EJT76901.1"/>
    </source>
</evidence>
<dbReference type="GO" id="GO:0006139">
    <property type="term" value="P:nucleobase-containing compound metabolic process"/>
    <property type="evidence" value="ECO:0007669"/>
    <property type="project" value="InterPro"/>
</dbReference>
<dbReference type="EnsemblFungi" id="EJT76901">
    <property type="protein sequence ID" value="EJT76901"/>
    <property type="gene ID" value="GGTG_06815"/>
</dbReference>
<dbReference type="PANTHER" id="PTHR43040:SF1">
    <property type="entry name" value="RIBONUCLEASE D"/>
    <property type="match status" value="1"/>
</dbReference>
<evidence type="ECO:0000313" key="4">
    <source>
        <dbReference type="Proteomes" id="UP000006039"/>
    </source>
</evidence>
<protein>
    <recommendedName>
        <fullName evidence="1">3'-5' exonuclease domain-containing protein</fullName>
    </recommendedName>
</protein>
<accession>J3NZW8</accession>
<organism evidence="2">
    <name type="scientific">Gaeumannomyces tritici (strain R3-111a-1)</name>
    <name type="common">Wheat and barley take-all root rot fungus</name>
    <name type="synonym">Gaeumannomyces graminis var. tritici</name>
    <dbReference type="NCBI Taxonomy" id="644352"/>
    <lineage>
        <taxon>Eukaryota</taxon>
        <taxon>Fungi</taxon>
        <taxon>Dikarya</taxon>
        <taxon>Ascomycota</taxon>
        <taxon>Pezizomycotina</taxon>
        <taxon>Sordariomycetes</taxon>
        <taxon>Sordariomycetidae</taxon>
        <taxon>Magnaporthales</taxon>
        <taxon>Magnaporthaceae</taxon>
        <taxon>Gaeumannomyces</taxon>
    </lineage>
</organism>
<proteinExistence type="predicted"/>
<reference evidence="3" key="4">
    <citation type="journal article" date="2015" name="G3 (Bethesda)">
        <title>Genome sequences of three phytopathogenic species of the Magnaporthaceae family of fungi.</title>
        <authorList>
            <person name="Okagaki L.H."/>
            <person name="Nunes C.C."/>
            <person name="Sailsbery J."/>
            <person name="Clay B."/>
            <person name="Brown D."/>
            <person name="John T."/>
            <person name="Oh Y."/>
            <person name="Young N."/>
            <person name="Fitzgerald M."/>
            <person name="Haas B.J."/>
            <person name="Zeng Q."/>
            <person name="Young S."/>
            <person name="Adiconis X."/>
            <person name="Fan L."/>
            <person name="Levin J.Z."/>
            <person name="Mitchell T.K."/>
            <person name="Okubara P.A."/>
            <person name="Farman M.L."/>
            <person name="Kohn L.M."/>
            <person name="Birren B."/>
            <person name="Ma L.-J."/>
            <person name="Dean R.A."/>
        </authorList>
    </citation>
    <scope>NUCLEOTIDE SEQUENCE</scope>
    <source>
        <strain evidence="3">R3-111a-1</strain>
    </source>
</reference>
<dbReference type="SUPFAM" id="SSF53098">
    <property type="entry name" value="Ribonuclease H-like"/>
    <property type="match status" value="1"/>
</dbReference>
<dbReference type="Pfam" id="PF01612">
    <property type="entry name" value="DNA_pol_A_exo1"/>
    <property type="match status" value="1"/>
</dbReference>
<reference evidence="2" key="3">
    <citation type="submission" date="2010-09" db="EMBL/GenBank/DDBJ databases">
        <title>Annotation of Gaeumannomyces graminis var. tritici R3-111a-1.</title>
        <authorList>
            <consortium name="The Broad Institute Genome Sequencing Platform"/>
            <person name="Ma L.-J."/>
            <person name="Dead R."/>
            <person name="Young S.K."/>
            <person name="Zeng Q."/>
            <person name="Gargeya S."/>
            <person name="Fitzgerald M."/>
            <person name="Haas B."/>
            <person name="Abouelleil A."/>
            <person name="Alvarado L."/>
            <person name="Arachchi H.M."/>
            <person name="Berlin A."/>
            <person name="Brown A."/>
            <person name="Chapman S.B."/>
            <person name="Chen Z."/>
            <person name="Dunbar C."/>
            <person name="Freedman E."/>
            <person name="Gearin G."/>
            <person name="Gellesch M."/>
            <person name="Goldberg J."/>
            <person name="Griggs A."/>
            <person name="Gujja S."/>
            <person name="Heiman D."/>
            <person name="Howarth C."/>
            <person name="Larson L."/>
            <person name="Lui A."/>
            <person name="MacDonald P.J.P."/>
            <person name="Mehta T."/>
            <person name="Montmayeur A."/>
            <person name="Murphy C."/>
            <person name="Neiman D."/>
            <person name="Pearson M."/>
            <person name="Priest M."/>
            <person name="Roberts A."/>
            <person name="Saif S."/>
            <person name="Shea T."/>
            <person name="Shenoy N."/>
            <person name="Sisk P."/>
            <person name="Stolte C."/>
            <person name="Sykes S."/>
            <person name="Yandava C."/>
            <person name="Wortman J."/>
            <person name="Nusbaum C."/>
            <person name="Birren B."/>
        </authorList>
    </citation>
    <scope>NUCLEOTIDE SEQUENCE</scope>
    <source>
        <strain evidence="2">R3-111a-1</strain>
    </source>
</reference>
<dbReference type="VEuPathDB" id="FungiDB:GGTG_06815"/>
<reference evidence="4" key="1">
    <citation type="submission" date="2010-07" db="EMBL/GenBank/DDBJ databases">
        <title>The genome sequence of Gaeumannomyces graminis var. tritici strain R3-111a-1.</title>
        <authorList>
            <consortium name="The Broad Institute Genome Sequencing Platform"/>
            <person name="Ma L.-J."/>
            <person name="Dead R."/>
            <person name="Young S."/>
            <person name="Zeng Q."/>
            <person name="Koehrsen M."/>
            <person name="Alvarado L."/>
            <person name="Berlin A."/>
            <person name="Chapman S.B."/>
            <person name="Chen Z."/>
            <person name="Freedman E."/>
            <person name="Gellesch M."/>
            <person name="Goldberg J."/>
            <person name="Griggs A."/>
            <person name="Gujja S."/>
            <person name="Heilman E.R."/>
            <person name="Heiman D."/>
            <person name="Hepburn T."/>
            <person name="Howarth C."/>
            <person name="Jen D."/>
            <person name="Larson L."/>
            <person name="Mehta T."/>
            <person name="Neiman D."/>
            <person name="Pearson M."/>
            <person name="Roberts A."/>
            <person name="Saif S."/>
            <person name="Shea T."/>
            <person name="Shenoy N."/>
            <person name="Sisk P."/>
            <person name="Stolte C."/>
            <person name="Sykes S."/>
            <person name="Walk T."/>
            <person name="White J."/>
            <person name="Yandava C."/>
            <person name="Haas B."/>
            <person name="Nusbaum C."/>
            <person name="Birren B."/>
        </authorList>
    </citation>
    <scope>NUCLEOTIDE SEQUENCE [LARGE SCALE GENOMIC DNA]</scope>
    <source>
        <strain evidence="4">R3-111a-1</strain>
    </source>
</reference>
<dbReference type="Gene3D" id="3.30.420.10">
    <property type="entry name" value="Ribonuclease H-like superfamily/Ribonuclease H"/>
    <property type="match status" value="1"/>
</dbReference>
<name>J3NZW8_GAET3</name>
<gene>
    <name evidence="3" type="primary">20347273</name>
    <name evidence="2" type="ORF">GGTG_06815</name>
</gene>
<dbReference type="OrthoDB" id="26838at2759"/>
<keyword evidence="4" id="KW-1185">Reference proteome</keyword>
<dbReference type="AlphaFoldDB" id="J3NZW8"/>
<dbReference type="InterPro" id="IPR012337">
    <property type="entry name" value="RNaseH-like_sf"/>
</dbReference>
<sequence>MPAPTTTVVASVEKLRVFLSSISHRSTLYLDLEGRNLSRNGTFDILTALVRPTKKTSLIDVHTLADTAFTTANGADRTLKGILGDPDVPKYFWGVRNDADALWSHHRVRLAGVTDVQLLENATRRANKTRLWGLNMAVKRHLKPRQEVLGPGSRPRRASVPSWMLTRTCSRVGPWLPGSSGTAPTT</sequence>
<evidence type="ECO:0000259" key="1">
    <source>
        <dbReference type="Pfam" id="PF01612"/>
    </source>
</evidence>
<dbReference type="eggNOG" id="ENOG502SNAF">
    <property type="taxonomic scope" value="Eukaryota"/>
</dbReference>
<dbReference type="RefSeq" id="XP_009222901.1">
    <property type="nucleotide sequence ID" value="XM_009224637.1"/>
</dbReference>
<evidence type="ECO:0000313" key="3">
    <source>
        <dbReference type="EnsemblFungi" id="EJT76901"/>
    </source>
</evidence>
<feature type="domain" description="3'-5' exonuclease" evidence="1">
    <location>
        <begin position="12"/>
        <end position="143"/>
    </location>
</feature>